<reference evidence="9 10" key="1">
    <citation type="submission" date="2024-09" db="EMBL/GenBank/DDBJ databases">
        <authorList>
            <person name="Sun Q."/>
            <person name="Mori K."/>
        </authorList>
    </citation>
    <scope>NUCLEOTIDE SEQUENCE [LARGE SCALE GENOMIC DNA]</scope>
    <source>
        <strain evidence="9 10">CCM 7957</strain>
    </source>
</reference>
<dbReference type="InterPro" id="IPR004358">
    <property type="entry name" value="Sig_transdc_His_kin-like_C"/>
</dbReference>
<feature type="domain" description="Histidine kinase" evidence="8">
    <location>
        <begin position="228"/>
        <end position="446"/>
    </location>
</feature>
<dbReference type="PROSITE" id="PS50109">
    <property type="entry name" value="HIS_KIN"/>
    <property type="match status" value="1"/>
</dbReference>
<dbReference type="Proteomes" id="UP001589783">
    <property type="component" value="Unassembled WGS sequence"/>
</dbReference>
<dbReference type="Pfam" id="PF02518">
    <property type="entry name" value="HATPase_c"/>
    <property type="match status" value="1"/>
</dbReference>
<evidence type="ECO:0000256" key="7">
    <source>
        <dbReference type="ARBA" id="ARBA00023012"/>
    </source>
</evidence>
<dbReference type="InterPro" id="IPR003661">
    <property type="entry name" value="HisK_dim/P_dom"/>
</dbReference>
<organism evidence="9 10">
    <name type="scientific">Gordonia phosphorivorans</name>
    <dbReference type="NCBI Taxonomy" id="1056982"/>
    <lineage>
        <taxon>Bacteria</taxon>
        <taxon>Bacillati</taxon>
        <taxon>Actinomycetota</taxon>
        <taxon>Actinomycetes</taxon>
        <taxon>Mycobacteriales</taxon>
        <taxon>Gordoniaceae</taxon>
        <taxon>Gordonia</taxon>
    </lineage>
</organism>
<dbReference type="CDD" id="cd00082">
    <property type="entry name" value="HisKA"/>
    <property type="match status" value="1"/>
</dbReference>
<dbReference type="CDD" id="cd00075">
    <property type="entry name" value="HATPase"/>
    <property type="match status" value="1"/>
</dbReference>
<evidence type="ECO:0000256" key="6">
    <source>
        <dbReference type="ARBA" id="ARBA00022777"/>
    </source>
</evidence>
<dbReference type="Gene3D" id="3.30.565.10">
    <property type="entry name" value="Histidine kinase-like ATPase, C-terminal domain"/>
    <property type="match status" value="1"/>
</dbReference>
<evidence type="ECO:0000256" key="3">
    <source>
        <dbReference type="ARBA" id="ARBA00012438"/>
    </source>
</evidence>
<dbReference type="EC" id="2.7.13.3" evidence="3"/>
<dbReference type="Gene3D" id="1.10.287.130">
    <property type="match status" value="1"/>
</dbReference>
<dbReference type="SUPFAM" id="SSF47384">
    <property type="entry name" value="Homodimeric domain of signal transducing histidine kinase"/>
    <property type="match status" value="1"/>
</dbReference>
<dbReference type="SUPFAM" id="SSF55874">
    <property type="entry name" value="ATPase domain of HSP90 chaperone/DNA topoisomerase II/histidine kinase"/>
    <property type="match status" value="1"/>
</dbReference>
<evidence type="ECO:0000313" key="9">
    <source>
        <dbReference type="EMBL" id="MFC0315460.1"/>
    </source>
</evidence>
<accession>A0ABV6HBB3</accession>
<dbReference type="GO" id="GO:0005524">
    <property type="term" value="F:ATP binding"/>
    <property type="evidence" value="ECO:0007669"/>
    <property type="project" value="UniProtKB-KW"/>
</dbReference>
<dbReference type="InterPro" id="IPR029016">
    <property type="entry name" value="GAF-like_dom_sf"/>
</dbReference>
<keyword evidence="7" id="KW-0902">Two-component regulatory system</keyword>
<proteinExistence type="predicted"/>
<dbReference type="Pfam" id="PF13185">
    <property type="entry name" value="GAF_2"/>
    <property type="match status" value="1"/>
</dbReference>
<dbReference type="PANTHER" id="PTHR43711:SF1">
    <property type="entry name" value="HISTIDINE KINASE 1"/>
    <property type="match status" value="1"/>
</dbReference>
<dbReference type="InterPro" id="IPR003018">
    <property type="entry name" value="GAF"/>
</dbReference>
<keyword evidence="9" id="KW-0547">Nucleotide-binding</keyword>
<dbReference type="RefSeq" id="WP_382364171.1">
    <property type="nucleotide sequence ID" value="NZ_JBHLWV010000020.1"/>
</dbReference>
<evidence type="ECO:0000256" key="4">
    <source>
        <dbReference type="ARBA" id="ARBA00022553"/>
    </source>
</evidence>
<comment type="caution">
    <text evidence="9">The sequence shown here is derived from an EMBL/GenBank/DDBJ whole genome shotgun (WGS) entry which is preliminary data.</text>
</comment>
<dbReference type="InterPro" id="IPR005467">
    <property type="entry name" value="His_kinase_dom"/>
</dbReference>
<evidence type="ECO:0000259" key="8">
    <source>
        <dbReference type="PROSITE" id="PS50109"/>
    </source>
</evidence>
<keyword evidence="9" id="KW-0067">ATP-binding</keyword>
<evidence type="ECO:0000256" key="1">
    <source>
        <dbReference type="ARBA" id="ARBA00000085"/>
    </source>
</evidence>
<dbReference type="InterPro" id="IPR050736">
    <property type="entry name" value="Sensor_HK_Regulatory"/>
</dbReference>
<dbReference type="InterPro" id="IPR036890">
    <property type="entry name" value="HATPase_C_sf"/>
</dbReference>
<gene>
    <name evidence="9" type="ORF">ACFFJD_11435</name>
</gene>
<dbReference type="SUPFAM" id="SSF55781">
    <property type="entry name" value="GAF domain-like"/>
    <property type="match status" value="1"/>
</dbReference>
<keyword evidence="10" id="KW-1185">Reference proteome</keyword>
<dbReference type="InterPro" id="IPR036097">
    <property type="entry name" value="HisK_dim/P_sf"/>
</dbReference>
<comment type="subcellular location">
    <subcellularLocation>
        <location evidence="2">Cell membrane</location>
    </subcellularLocation>
</comment>
<evidence type="ECO:0000313" key="10">
    <source>
        <dbReference type="Proteomes" id="UP001589783"/>
    </source>
</evidence>
<sequence length="455" mass="48124">MSTTARRLRPVAADDLHPDDTAVLLERQMEVLELVAAAAPVERVLEAIIVALEGLMPGARCSILLVDPADGTLRHGAAPSLPADYLRAIDGLRPGPAAGSCGTAAYRGEPVVIPDLRVDHRWQRFRAVARDAGLVACWSTPITAPRGGIVGTFAVYHGRPHEPSDRDRGLVDRFTYIAAVAIEHSLLVGEVVDGYDAAEASRQAHREAEVARRIAEDHCAAKSALLTSVSHEIRTPLQAIKGFAELLCTLDLDAPRRAEALARINTAADHLLSLVTDVLDISRAEANALPVRLEAVRVGRSVREVVELTSSLAADRGVSVTSAIATDDRIVADADRLRQVLLNLVGNAIHHGRRGGNVEIASATTDRAVTVRITDDGPGIPEDFLPRIFTPFARADDTGGTAAPVDGNGLGLMLAHGLVTAMGGELWAGNAADGGAVFTLTLPRQDGRDRSDGTA</sequence>
<dbReference type="Pfam" id="PF00512">
    <property type="entry name" value="HisKA"/>
    <property type="match status" value="1"/>
</dbReference>
<protein>
    <recommendedName>
        <fullName evidence="3">histidine kinase</fullName>
        <ecNumber evidence="3">2.7.13.3</ecNumber>
    </recommendedName>
</protein>
<dbReference type="PRINTS" id="PR00344">
    <property type="entry name" value="BCTRLSENSOR"/>
</dbReference>
<dbReference type="PANTHER" id="PTHR43711">
    <property type="entry name" value="TWO-COMPONENT HISTIDINE KINASE"/>
    <property type="match status" value="1"/>
</dbReference>
<name>A0ABV6HBB3_9ACTN</name>
<dbReference type="SMART" id="SM00388">
    <property type="entry name" value="HisKA"/>
    <property type="match status" value="1"/>
</dbReference>
<dbReference type="Gene3D" id="3.30.450.40">
    <property type="match status" value="1"/>
</dbReference>
<evidence type="ECO:0000256" key="2">
    <source>
        <dbReference type="ARBA" id="ARBA00004236"/>
    </source>
</evidence>
<keyword evidence="4" id="KW-0597">Phosphoprotein</keyword>
<keyword evidence="5" id="KW-0808">Transferase</keyword>
<dbReference type="InterPro" id="IPR003594">
    <property type="entry name" value="HATPase_dom"/>
</dbReference>
<keyword evidence="6" id="KW-0418">Kinase</keyword>
<dbReference type="SMART" id="SM00387">
    <property type="entry name" value="HATPase_c"/>
    <property type="match status" value="1"/>
</dbReference>
<evidence type="ECO:0000256" key="5">
    <source>
        <dbReference type="ARBA" id="ARBA00022679"/>
    </source>
</evidence>
<dbReference type="SMART" id="SM00065">
    <property type="entry name" value="GAF"/>
    <property type="match status" value="1"/>
</dbReference>
<comment type="catalytic activity">
    <reaction evidence="1">
        <text>ATP + protein L-histidine = ADP + protein N-phospho-L-histidine.</text>
        <dbReference type="EC" id="2.7.13.3"/>
    </reaction>
</comment>
<dbReference type="EMBL" id="JBHLWV010000020">
    <property type="protein sequence ID" value="MFC0315460.1"/>
    <property type="molecule type" value="Genomic_DNA"/>
</dbReference>